<evidence type="ECO:0000256" key="2">
    <source>
        <dbReference type="ARBA" id="ARBA00023125"/>
    </source>
</evidence>
<dbReference type="InterPro" id="IPR036271">
    <property type="entry name" value="Tet_transcr_reg_TetR-rel_C_sf"/>
</dbReference>
<dbReference type="PANTHER" id="PTHR30055:SF146">
    <property type="entry name" value="HTH-TYPE TRANSCRIPTIONAL DUAL REGULATOR CECR"/>
    <property type="match status" value="1"/>
</dbReference>
<evidence type="ECO:0000259" key="5">
    <source>
        <dbReference type="PROSITE" id="PS50977"/>
    </source>
</evidence>
<dbReference type="PRINTS" id="PR00455">
    <property type="entry name" value="HTHTETR"/>
</dbReference>
<keyword evidence="2 4" id="KW-0238">DNA-binding</keyword>
<gene>
    <name evidence="6" type="ORF">HH303_15495</name>
</gene>
<proteinExistence type="predicted"/>
<evidence type="ECO:0000313" key="7">
    <source>
        <dbReference type="Proteomes" id="UP000539372"/>
    </source>
</evidence>
<dbReference type="SUPFAM" id="SSF48498">
    <property type="entry name" value="Tetracyclin repressor-like, C-terminal domain"/>
    <property type="match status" value="1"/>
</dbReference>
<dbReference type="GO" id="GO:0000976">
    <property type="term" value="F:transcription cis-regulatory region binding"/>
    <property type="evidence" value="ECO:0007669"/>
    <property type="project" value="TreeGrafter"/>
</dbReference>
<dbReference type="PANTHER" id="PTHR30055">
    <property type="entry name" value="HTH-TYPE TRANSCRIPTIONAL REGULATOR RUTR"/>
    <property type="match status" value="1"/>
</dbReference>
<dbReference type="FunFam" id="1.10.10.60:FF:000141">
    <property type="entry name" value="TetR family transcriptional regulator"/>
    <property type="match status" value="1"/>
</dbReference>
<name>A0A7Y0E3R7_9PROT</name>
<feature type="DNA-binding region" description="H-T-H motif" evidence="4">
    <location>
        <begin position="27"/>
        <end position="46"/>
    </location>
</feature>
<dbReference type="InterPro" id="IPR039536">
    <property type="entry name" value="TetR_C_Proteobacteria"/>
</dbReference>
<accession>A0A7Y0E3R7</accession>
<dbReference type="RefSeq" id="WP_169626276.1">
    <property type="nucleotide sequence ID" value="NZ_JABBNT010000004.1"/>
</dbReference>
<dbReference type="GO" id="GO:0003700">
    <property type="term" value="F:DNA-binding transcription factor activity"/>
    <property type="evidence" value="ECO:0007669"/>
    <property type="project" value="TreeGrafter"/>
</dbReference>
<dbReference type="EMBL" id="JABBNT010000004">
    <property type="protein sequence ID" value="NMM45901.1"/>
    <property type="molecule type" value="Genomic_DNA"/>
</dbReference>
<dbReference type="Gene3D" id="1.10.10.60">
    <property type="entry name" value="Homeodomain-like"/>
    <property type="match status" value="1"/>
</dbReference>
<evidence type="ECO:0000313" key="6">
    <source>
        <dbReference type="EMBL" id="NMM45901.1"/>
    </source>
</evidence>
<dbReference type="Pfam" id="PF00440">
    <property type="entry name" value="TetR_N"/>
    <property type="match status" value="1"/>
</dbReference>
<dbReference type="AlphaFoldDB" id="A0A7Y0E3R7"/>
<evidence type="ECO:0000256" key="1">
    <source>
        <dbReference type="ARBA" id="ARBA00023015"/>
    </source>
</evidence>
<dbReference type="Proteomes" id="UP000539372">
    <property type="component" value="Unassembled WGS sequence"/>
</dbReference>
<organism evidence="6 7">
    <name type="scientific">Pacificispira spongiicola</name>
    <dbReference type="NCBI Taxonomy" id="2729598"/>
    <lineage>
        <taxon>Bacteria</taxon>
        <taxon>Pseudomonadati</taxon>
        <taxon>Pseudomonadota</taxon>
        <taxon>Alphaproteobacteria</taxon>
        <taxon>Rhodospirillales</taxon>
        <taxon>Rhodospirillaceae</taxon>
        <taxon>Pacificispira</taxon>
    </lineage>
</organism>
<comment type="caution">
    <text evidence="6">The sequence shown here is derived from an EMBL/GenBank/DDBJ whole genome shotgun (WGS) entry which is preliminary data.</text>
</comment>
<dbReference type="InterPro" id="IPR009057">
    <property type="entry name" value="Homeodomain-like_sf"/>
</dbReference>
<dbReference type="Pfam" id="PF14246">
    <property type="entry name" value="TetR_C_7"/>
    <property type="match status" value="1"/>
</dbReference>
<keyword evidence="7" id="KW-1185">Reference proteome</keyword>
<sequence length="199" mass="21705">MPTDTRRDAIMNAAMEILVERGYRDTTMLAVAKRAQASKETLYSWFGDKTGLFTAIIHRNAELVRASLEQSMESESPLDQGLTDFGVEFITMLLGDSAIAINRAAIAEVNKDPSLSRALSASGRDATLPILVAYLDRHAERGALRVDDTKIAARSFLGLLIADDQISRLLGRISAPDRGQAERTARMAVASFLKLYGAC</sequence>
<evidence type="ECO:0000256" key="4">
    <source>
        <dbReference type="PROSITE-ProRule" id="PRU00335"/>
    </source>
</evidence>
<reference evidence="6 7" key="1">
    <citation type="submission" date="2020-04" db="EMBL/GenBank/DDBJ databases">
        <title>Rhodospirillaceae bacterium KN72 isolated from deep sea.</title>
        <authorList>
            <person name="Zhang D.-C."/>
        </authorList>
    </citation>
    <scope>NUCLEOTIDE SEQUENCE [LARGE SCALE GENOMIC DNA]</scope>
    <source>
        <strain evidence="6 7">KN72</strain>
    </source>
</reference>
<dbReference type="Gene3D" id="1.10.357.10">
    <property type="entry name" value="Tetracycline Repressor, domain 2"/>
    <property type="match status" value="1"/>
</dbReference>
<evidence type="ECO:0000256" key="3">
    <source>
        <dbReference type="ARBA" id="ARBA00023163"/>
    </source>
</evidence>
<dbReference type="InterPro" id="IPR050109">
    <property type="entry name" value="HTH-type_TetR-like_transc_reg"/>
</dbReference>
<keyword evidence="1" id="KW-0805">Transcription regulation</keyword>
<dbReference type="InterPro" id="IPR001647">
    <property type="entry name" value="HTH_TetR"/>
</dbReference>
<feature type="domain" description="HTH tetR-type" evidence="5">
    <location>
        <begin position="4"/>
        <end position="64"/>
    </location>
</feature>
<keyword evidence="3" id="KW-0804">Transcription</keyword>
<protein>
    <submittedName>
        <fullName evidence="6">TetR/AcrR family transcriptional regulator</fullName>
    </submittedName>
</protein>
<dbReference type="SUPFAM" id="SSF46689">
    <property type="entry name" value="Homeodomain-like"/>
    <property type="match status" value="1"/>
</dbReference>
<dbReference type="PROSITE" id="PS50977">
    <property type="entry name" value="HTH_TETR_2"/>
    <property type="match status" value="1"/>
</dbReference>